<keyword evidence="2" id="KW-1185">Reference proteome</keyword>
<dbReference type="NCBIfam" id="TIGR01725">
    <property type="entry name" value="phge_HK97_gp10"/>
    <property type="match status" value="1"/>
</dbReference>
<dbReference type="InterPro" id="IPR010064">
    <property type="entry name" value="HK97-gp10_tail"/>
</dbReference>
<evidence type="ECO:0000313" key="1">
    <source>
        <dbReference type="EMBL" id="MDE8651875.1"/>
    </source>
</evidence>
<accession>A0ABT5WP96</accession>
<proteinExistence type="predicted"/>
<name>A0ABT5WP96_9SPHN</name>
<reference evidence="1 2" key="1">
    <citation type="submission" date="2023-03" db="EMBL/GenBank/DDBJ databases">
        <title>NovoSphingobium album sp. nov. isolated from polycyclic aromatic hydrocarbons- and heavy-metal polluted soil.</title>
        <authorList>
            <person name="Liu Z."/>
            <person name="Wang K."/>
        </authorList>
    </citation>
    <scope>NUCLEOTIDE SEQUENCE [LARGE SCALE GENOMIC DNA]</scope>
    <source>
        <strain evidence="1 2">H3SJ31-1</strain>
    </source>
</reference>
<dbReference type="EMBL" id="JARESE010000026">
    <property type="protein sequence ID" value="MDE8651875.1"/>
    <property type="molecule type" value="Genomic_DNA"/>
</dbReference>
<organism evidence="1 2">
    <name type="scientific">Novosphingobium album</name>
    <name type="common">ex Liu et al. 2023</name>
    <dbReference type="NCBI Taxonomy" id="3031130"/>
    <lineage>
        <taxon>Bacteria</taxon>
        <taxon>Pseudomonadati</taxon>
        <taxon>Pseudomonadota</taxon>
        <taxon>Alphaproteobacteria</taxon>
        <taxon>Sphingomonadales</taxon>
        <taxon>Sphingomonadaceae</taxon>
        <taxon>Novosphingobium</taxon>
    </lineage>
</organism>
<sequence length="146" mass="15616">MRFDMSGFDEAMSNIRKVGMSLSNEVMSEIAQIALEPVAEDARALAPVDTGALRESIIVTGIAPRGSRSRGDEDVLFDGRTVFVGPLAAGAARRKGHEDTFYAGFVELGTVNMRAQPFLLPAWEANKDHVVVILGDLAGRAILSAV</sequence>
<comment type="caution">
    <text evidence="1">The sequence shown here is derived from an EMBL/GenBank/DDBJ whole genome shotgun (WGS) entry which is preliminary data.</text>
</comment>
<evidence type="ECO:0000313" key="2">
    <source>
        <dbReference type="Proteomes" id="UP001216253"/>
    </source>
</evidence>
<dbReference type="Pfam" id="PF04883">
    <property type="entry name" value="HK97-gp10_like"/>
    <property type="match status" value="1"/>
</dbReference>
<dbReference type="Proteomes" id="UP001216253">
    <property type="component" value="Unassembled WGS sequence"/>
</dbReference>
<gene>
    <name evidence="1" type="ORF">PYV00_09095</name>
</gene>
<protein>
    <submittedName>
        <fullName evidence="1">HK97 gp10 family phage protein</fullName>
    </submittedName>
</protein>
<dbReference type="RefSeq" id="WP_275227958.1">
    <property type="nucleotide sequence ID" value="NZ_JARESE010000026.1"/>
</dbReference>